<organism evidence="3 4">
    <name type="scientific">Streptomyces sioyaensis</name>
    <dbReference type="NCBI Taxonomy" id="67364"/>
    <lineage>
        <taxon>Bacteria</taxon>
        <taxon>Bacillati</taxon>
        <taxon>Actinomycetota</taxon>
        <taxon>Actinomycetes</taxon>
        <taxon>Kitasatosporales</taxon>
        <taxon>Streptomycetaceae</taxon>
        <taxon>Streptomyces</taxon>
    </lineage>
</organism>
<dbReference type="AlphaFoldDB" id="A0A4Q1QYG7"/>
<protein>
    <submittedName>
        <fullName evidence="3">Enoyl-CoA hydratase/isomerase family protein</fullName>
    </submittedName>
</protein>
<dbReference type="InterPro" id="IPR029045">
    <property type="entry name" value="ClpP/crotonase-like_dom_sf"/>
</dbReference>
<sequence>MTAVPGAEPAVGITRSGAVGEIRIGDGGRRNALPGAAWAALARRIRELGACRSLRVLVIRGQGDTFCAGSDMTDWVAADPGRVEESFAHMEAAFTAIEDCPVPVIAEVRGVAAGAGCQLALACDLRLMAATARIGMPIARLGILASPLFAARLVALAGPGTARELLYTGRLVEARTAVALGLADRCVPDDRLTEHVGRLAAGIADHPPAAIRAAKRAVVAALAPQRTATAAPQRPVVARPHFDRAIAAFLGRPSAAPPDRA</sequence>
<evidence type="ECO:0000256" key="2">
    <source>
        <dbReference type="RuleBase" id="RU003707"/>
    </source>
</evidence>
<comment type="similarity">
    <text evidence="1 2">Belongs to the enoyl-CoA hydratase/isomerase family.</text>
</comment>
<comment type="caution">
    <text evidence="3">The sequence shown here is derived from an EMBL/GenBank/DDBJ whole genome shotgun (WGS) entry which is preliminary data.</text>
</comment>
<dbReference type="PROSITE" id="PS00166">
    <property type="entry name" value="ENOYL_COA_HYDRATASE"/>
    <property type="match status" value="1"/>
</dbReference>
<accession>A0A4Q1QYG7</accession>
<dbReference type="InterPro" id="IPR001753">
    <property type="entry name" value="Enoyl-CoA_hydra/iso"/>
</dbReference>
<proteinExistence type="inferred from homology"/>
<evidence type="ECO:0000313" key="4">
    <source>
        <dbReference type="Proteomes" id="UP000289482"/>
    </source>
</evidence>
<reference evidence="3 4" key="1">
    <citation type="submission" date="2019-01" db="EMBL/GenBank/DDBJ databases">
        <title>Draft genome sequences of the type strain Streptomyces sioyaensis DSM 40032 and its novel strain, TM32, a thermotolerant antibiotics-producing actinobacterium.</title>
        <authorList>
            <person name="Nakaew N."/>
            <person name="Lumyong S."/>
            <person name="Sloan W.T."/>
            <person name="Sungthong R."/>
        </authorList>
    </citation>
    <scope>NUCLEOTIDE SEQUENCE [LARGE SCALE GENOMIC DNA]</scope>
    <source>
        <strain evidence="3 4">DSM 40032</strain>
    </source>
</reference>
<dbReference type="PANTHER" id="PTHR11941">
    <property type="entry name" value="ENOYL-COA HYDRATASE-RELATED"/>
    <property type="match status" value="1"/>
</dbReference>
<evidence type="ECO:0000313" key="3">
    <source>
        <dbReference type="EMBL" id="RXS65034.1"/>
    </source>
</evidence>
<dbReference type="CDD" id="cd06558">
    <property type="entry name" value="crotonase-like"/>
    <property type="match status" value="1"/>
</dbReference>
<name>A0A4Q1QYG7_9ACTN</name>
<dbReference type="Gene3D" id="3.90.226.10">
    <property type="entry name" value="2-enoyl-CoA Hydratase, Chain A, domain 1"/>
    <property type="match status" value="1"/>
</dbReference>
<keyword evidence="4" id="KW-1185">Reference proteome</keyword>
<keyword evidence="3" id="KW-0413">Isomerase</keyword>
<evidence type="ECO:0000256" key="1">
    <source>
        <dbReference type="ARBA" id="ARBA00005254"/>
    </source>
</evidence>
<dbReference type="Pfam" id="PF00378">
    <property type="entry name" value="ECH_1"/>
    <property type="match status" value="1"/>
</dbReference>
<dbReference type="GO" id="GO:0006635">
    <property type="term" value="P:fatty acid beta-oxidation"/>
    <property type="evidence" value="ECO:0007669"/>
    <property type="project" value="TreeGrafter"/>
</dbReference>
<dbReference type="SUPFAM" id="SSF52096">
    <property type="entry name" value="ClpP/crotonase"/>
    <property type="match status" value="1"/>
</dbReference>
<dbReference type="Proteomes" id="UP000289482">
    <property type="component" value="Unassembled WGS sequence"/>
</dbReference>
<gene>
    <name evidence="3" type="ORF">EST54_20130</name>
</gene>
<dbReference type="EMBL" id="SDIF01000058">
    <property type="protein sequence ID" value="RXS65034.1"/>
    <property type="molecule type" value="Genomic_DNA"/>
</dbReference>
<dbReference type="InterPro" id="IPR018376">
    <property type="entry name" value="Enoyl-CoA_hyd/isom_CS"/>
</dbReference>
<dbReference type="PANTHER" id="PTHR11941:SF54">
    <property type="entry name" value="ENOYL-COA HYDRATASE, MITOCHONDRIAL"/>
    <property type="match status" value="1"/>
</dbReference>
<dbReference type="GO" id="GO:0016853">
    <property type="term" value="F:isomerase activity"/>
    <property type="evidence" value="ECO:0007669"/>
    <property type="project" value="UniProtKB-KW"/>
</dbReference>